<sequence length="374" mass="40621">MQLNRKHVIRTALIVAVFLICLIYPAQLFAAFTALYQVSLPLIIGGTLAYCINLLSMRLEHIFWPHAKNKAANALRRPMAILISLLLIILIITGVLGLILPQFISAINGFFTSLPKTIDQLNQWLKQSDQAALLTNQLSDAQIDWTSIQKKVMRYASSGVSGLFSSSISLFGSLISGVFNFVLAFIFALYLVSGKERIGNRLERVGNAFLPAKFMRNCRYVLHEANLMFSSFIIGQVLEAFILGTLCALGMWVFRFPNAVSIGALIGMTALIPMVGAFIGGTVGFVLIAVSNPLQAVLFVVYLICLQQIEGNLIYPRVVGGSIGLPGIVVLTAITVGSGLGGVVGMLLGVPIAATAYRLIRNATWRKEGKTIKD</sequence>
<dbReference type="InterPro" id="IPR002549">
    <property type="entry name" value="AI-2E-like"/>
</dbReference>
<dbReference type="GO" id="GO:0055085">
    <property type="term" value="P:transmembrane transport"/>
    <property type="evidence" value="ECO:0007669"/>
    <property type="project" value="TreeGrafter"/>
</dbReference>
<feature type="transmembrane region" description="Helical" evidence="8">
    <location>
        <begin position="260"/>
        <end position="289"/>
    </location>
</feature>
<accession>A0A401IPX1</accession>
<dbReference type="EMBL" id="BFFP01000001">
    <property type="protein sequence ID" value="GBG93588.1"/>
    <property type="molecule type" value="Genomic_DNA"/>
</dbReference>
<dbReference type="PANTHER" id="PTHR21716:SF53">
    <property type="entry name" value="PERMEASE PERM-RELATED"/>
    <property type="match status" value="1"/>
</dbReference>
<evidence type="ECO:0000313" key="10">
    <source>
        <dbReference type="Proteomes" id="UP000286848"/>
    </source>
</evidence>
<evidence type="ECO:0000256" key="7">
    <source>
        <dbReference type="ARBA" id="ARBA00023136"/>
    </source>
</evidence>
<keyword evidence="4" id="KW-1003">Cell membrane</keyword>
<comment type="similarity">
    <text evidence="2">Belongs to the autoinducer-2 exporter (AI-2E) (TC 2.A.86) family.</text>
</comment>
<feature type="transmembrane region" description="Helical" evidence="8">
    <location>
        <begin position="168"/>
        <end position="192"/>
    </location>
</feature>
<feature type="transmembrane region" description="Helical" evidence="8">
    <location>
        <begin position="40"/>
        <end position="59"/>
    </location>
</feature>
<keyword evidence="5 8" id="KW-0812">Transmembrane</keyword>
<feature type="transmembrane region" description="Helical" evidence="8">
    <location>
        <begin position="327"/>
        <end position="360"/>
    </location>
</feature>
<feature type="transmembrane region" description="Helical" evidence="8">
    <location>
        <begin position="80"/>
        <end position="104"/>
    </location>
</feature>
<feature type="transmembrane region" description="Helical" evidence="8">
    <location>
        <begin position="225"/>
        <end position="254"/>
    </location>
</feature>
<keyword evidence="6 8" id="KW-1133">Transmembrane helix</keyword>
<keyword evidence="3" id="KW-0813">Transport</keyword>
<feature type="transmembrane region" description="Helical" evidence="8">
    <location>
        <begin position="296"/>
        <end position="315"/>
    </location>
</feature>
<evidence type="ECO:0000313" key="9">
    <source>
        <dbReference type="EMBL" id="GBG93588.1"/>
    </source>
</evidence>
<comment type="subcellular location">
    <subcellularLocation>
        <location evidence="1">Cell membrane</location>
        <topology evidence="1">Multi-pass membrane protein</topology>
    </subcellularLocation>
</comment>
<dbReference type="Proteomes" id="UP000286848">
    <property type="component" value="Unassembled WGS sequence"/>
</dbReference>
<protein>
    <submittedName>
        <fullName evidence="9">Membrane protein</fullName>
    </submittedName>
</protein>
<gene>
    <name evidence="9" type="primary">perM</name>
    <name evidence="9" type="ORF">LFYK43_00470</name>
</gene>
<organism evidence="9 10">
    <name type="scientific">Ligilactobacillus salitolerans</name>
    <dbReference type="NCBI Taxonomy" id="1808352"/>
    <lineage>
        <taxon>Bacteria</taxon>
        <taxon>Bacillati</taxon>
        <taxon>Bacillota</taxon>
        <taxon>Bacilli</taxon>
        <taxon>Lactobacillales</taxon>
        <taxon>Lactobacillaceae</taxon>
        <taxon>Ligilactobacillus</taxon>
    </lineage>
</organism>
<evidence type="ECO:0000256" key="1">
    <source>
        <dbReference type="ARBA" id="ARBA00004651"/>
    </source>
</evidence>
<evidence type="ECO:0000256" key="2">
    <source>
        <dbReference type="ARBA" id="ARBA00009773"/>
    </source>
</evidence>
<dbReference type="AlphaFoldDB" id="A0A401IPX1"/>
<keyword evidence="7 8" id="KW-0472">Membrane</keyword>
<evidence type="ECO:0000256" key="6">
    <source>
        <dbReference type="ARBA" id="ARBA00022989"/>
    </source>
</evidence>
<dbReference type="Pfam" id="PF01594">
    <property type="entry name" value="AI-2E_transport"/>
    <property type="match status" value="1"/>
</dbReference>
<proteinExistence type="inferred from homology"/>
<dbReference type="OrthoDB" id="9793390at2"/>
<reference evidence="9 10" key="1">
    <citation type="journal article" date="2019" name="Int. J. Syst. Evol. Microbiol.">
        <title>Lactobacillus salitolerans sp. nov., a novel lactic acid bacterium isolated from spent mushroom substrates.</title>
        <authorList>
            <person name="Tohno M."/>
            <person name="Tanizawa Y."/>
            <person name="Kojima Y."/>
            <person name="Sakamoto M."/>
            <person name="Nakamura Y."/>
            <person name="Ohkuma M."/>
            <person name="Kobayashi H."/>
        </authorList>
    </citation>
    <scope>NUCLEOTIDE SEQUENCE [LARGE SCALE GENOMIC DNA]</scope>
    <source>
        <strain evidence="9 10">YK43</strain>
    </source>
</reference>
<comment type="caution">
    <text evidence="9">The sequence shown here is derived from an EMBL/GenBank/DDBJ whole genome shotgun (WGS) entry which is preliminary data.</text>
</comment>
<evidence type="ECO:0000256" key="4">
    <source>
        <dbReference type="ARBA" id="ARBA00022475"/>
    </source>
</evidence>
<evidence type="ECO:0000256" key="8">
    <source>
        <dbReference type="SAM" id="Phobius"/>
    </source>
</evidence>
<dbReference type="RefSeq" id="WP_124974258.1">
    <property type="nucleotide sequence ID" value="NZ_BFFP01000001.1"/>
</dbReference>
<name>A0A401IPX1_9LACO</name>
<dbReference type="GO" id="GO:0005886">
    <property type="term" value="C:plasma membrane"/>
    <property type="evidence" value="ECO:0007669"/>
    <property type="project" value="UniProtKB-SubCell"/>
</dbReference>
<dbReference type="PANTHER" id="PTHR21716">
    <property type="entry name" value="TRANSMEMBRANE PROTEIN"/>
    <property type="match status" value="1"/>
</dbReference>
<evidence type="ECO:0000256" key="3">
    <source>
        <dbReference type="ARBA" id="ARBA00022448"/>
    </source>
</evidence>
<keyword evidence="10" id="KW-1185">Reference proteome</keyword>
<evidence type="ECO:0000256" key="5">
    <source>
        <dbReference type="ARBA" id="ARBA00022692"/>
    </source>
</evidence>